<dbReference type="SMART" id="SM00177">
    <property type="entry name" value="ARF"/>
    <property type="match status" value="1"/>
</dbReference>
<evidence type="ECO:0000256" key="12">
    <source>
        <dbReference type="PIRSR" id="PIRSR606689-1"/>
    </source>
</evidence>
<dbReference type="GO" id="GO:0015031">
    <property type="term" value="P:protein transport"/>
    <property type="evidence" value="ECO:0007669"/>
    <property type="project" value="UniProtKB-KW"/>
</dbReference>
<dbReference type="PRINTS" id="PR00328">
    <property type="entry name" value="SAR1GTPBP"/>
</dbReference>
<dbReference type="GO" id="GO:0003924">
    <property type="term" value="F:GTPase activity"/>
    <property type="evidence" value="ECO:0007669"/>
    <property type="project" value="InterPro"/>
</dbReference>
<accession>A0A8H3UMY4</accession>
<keyword evidence="9" id="KW-0333">Golgi apparatus</keyword>
<keyword evidence="7" id="KW-0931">ER-Golgi transport</keyword>
<evidence type="ECO:0000256" key="9">
    <source>
        <dbReference type="ARBA" id="ARBA00023034"/>
    </source>
</evidence>
<dbReference type="InterPro" id="IPR024156">
    <property type="entry name" value="Small_GTPase_ARF"/>
</dbReference>
<feature type="binding site" evidence="12">
    <location>
        <position position="70"/>
    </location>
    <ligand>
        <name>GTP</name>
        <dbReference type="ChEBI" id="CHEBI:37565"/>
    </ligand>
</feature>
<keyword evidence="13" id="KW-0460">Magnesium</keyword>
<evidence type="ECO:0000256" key="2">
    <source>
        <dbReference type="ARBA" id="ARBA00010290"/>
    </source>
</evidence>
<evidence type="ECO:0000256" key="5">
    <source>
        <dbReference type="ARBA" id="ARBA00022741"/>
    </source>
</evidence>
<evidence type="ECO:0000256" key="8">
    <source>
        <dbReference type="ARBA" id="ARBA00022927"/>
    </source>
</evidence>
<dbReference type="GO" id="GO:0005525">
    <property type="term" value="F:GTP binding"/>
    <property type="evidence" value="ECO:0007669"/>
    <property type="project" value="UniProtKB-KW"/>
</dbReference>
<dbReference type="PROSITE" id="PS51417">
    <property type="entry name" value="ARF"/>
    <property type="match status" value="1"/>
</dbReference>
<dbReference type="CDD" id="cd04150">
    <property type="entry name" value="Arf1_5_like"/>
    <property type="match status" value="1"/>
</dbReference>
<protein>
    <submittedName>
        <fullName evidence="14">Uncharacterized protein</fullName>
    </submittedName>
</protein>
<evidence type="ECO:0000256" key="10">
    <source>
        <dbReference type="ARBA" id="ARBA00023134"/>
    </source>
</evidence>
<evidence type="ECO:0000313" key="15">
    <source>
        <dbReference type="Proteomes" id="UP000433883"/>
    </source>
</evidence>
<evidence type="ECO:0000256" key="4">
    <source>
        <dbReference type="ARBA" id="ARBA00022707"/>
    </source>
</evidence>
<dbReference type="InterPro" id="IPR002347">
    <property type="entry name" value="SDR_fam"/>
</dbReference>
<dbReference type="SUPFAM" id="SSF51735">
    <property type="entry name" value="NAD(P)-binding Rossmann-fold domains"/>
    <property type="match status" value="1"/>
</dbReference>
<dbReference type="Pfam" id="PF13561">
    <property type="entry name" value="adh_short_C2"/>
    <property type="match status" value="1"/>
</dbReference>
<sequence length="485" mass="54194">MGLTFSKLFDRLWGKKEMRILMVGLDAAGKTTILYKLKLGEIVTTIPTIGFNVETVEYKNIQFTVWDVGGQDKIRPLWRHYFQNTQGIIFVVDSNDRDRIVEAREELQRMLNEDELREALLLVFANKQDLPNAMNAAEVTDKLGLHSLRQRAWVSEPGYLFDMALWLTTRPLVHPIHLRYLRRWPVRRSRMARIGPQEGRSLLKGSSLALACGQFWEVNGIGLMLAKALAHNKAKRVYIIGRRKEKLDEAVEQIGREGVVVPLVGDVTDQDSLKSMAEIVREREGYIDLLIPNAGIMGPKIKELSADCSMEDFVNLAWKTPMPEFTNTYNVNITGVYYTILAFLTLLAKGNQREQKWNRDVSSQVVVVGSIAAFSRMKGASFAYNSSKAGVTHLSKHLSTFFGRWNVRVNVIAPGLYPSEMTAPISDDDSKVGSISASVIPATRKGTEMDMAGVILGLVSRAGAYYNGGVFVTDGGRLGVLPSSY</sequence>
<dbReference type="SUPFAM" id="SSF52540">
    <property type="entry name" value="P-loop containing nucleoside triphosphate hydrolases"/>
    <property type="match status" value="1"/>
</dbReference>
<keyword evidence="11" id="KW-0449">Lipoprotein</keyword>
<dbReference type="CDD" id="cd05233">
    <property type="entry name" value="SDR_c"/>
    <property type="match status" value="1"/>
</dbReference>
<keyword evidence="10 12" id="KW-0342">GTP-binding</keyword>
<dbReference type="InterPro" id="IPR027417">
    <property type="entry name" value="P-loop_NTPase"/>
</dbReference>
<keyword evidence="5 12" id="KW-0547">Nucleotide-binding</keyword>
<evidence type="ECO:0000256" key="6">
    <source>
        <dbReference type="ARBA" id="ARBA00022857"/>
    </source>
</evidence>
<organism evidence="14 15">
    <name type="scientific">Venturia inaequalis</name>
    <name type="common">Apple scab fungus</name>
    <dbReference type="NCBI Taxonomy" id="5025"/>
    <lineage>
        <taxon>Eukaryota</taxon>
        <taxon>Fungi</taxon>
        <taxon>Dikarya</taxon>
        <taxon>Ascomycota</taxon>
        <taxon>Pezizomycotina</taxon>
        <taxon>Dothideomycetes</taxon>
        <taxon>Pleosporomycetidae</taxon>
        <taxon>Venturiales</taxon>
        <taxon>Venturiaceae</taxon>
        <taxon>Venturia</taxon>
    </lineage>
</organism>
<keyword evidence="8" id="KW-0653">Protein transport</keyword>
<dbReference type="Gene3D" id="3.40.50.720">
    <property type="entry name" value="NAD(P)-binding Rossmann-like Domain"/>
    <property type="match status" value="1"/>
</dbReference>
<dbReference type="Pfam" id="PF00025">
    <property type="entry name" value="Arf"/>
    <property type="match status" value="1"/>
</dbReference>
<dbReference type="PANTHER" id="PTHR11711">
    <property type="entry name" value="ADP RIBOSYLATION FACTOR-RELATED"/>
    <property type="match status" value="1"/>
</dbReference>
<dbReference type="FunFam" id="3.40.50.300:FF:003539">
    <property type="entry name" value="ADP-ribosylation factor 1"/>
    <property type="match status" value="1"/>
</dbReference>
<keyword evidence="13" id="KW-0479">Metal-binding</keyword>
<evidence type="ECO:0000313" key="14">
    <source>
        <dbReference type="EMBL" id="KAE9972352.1"/>
    </source>
</evidence>
<feature type="binding site" evidence="13">
    <location>
        <position position="48"/>
    </location>
    <ligand>
        <name>Mg(2+)</name>
        <dbReference type="ChEBI" id="CHEBI:18420"/>
    </ligand>
</feature>
<dbReference type="InterPro" id="IPR005225">
    <property type="entry name" value="Small_GTP-bd"/>
</dbReference>
<keyword evidence="6" id="KW-0521">NADP</keyword>
<feature type="binding site" evidence="12">
    <location>
        <begin position="126"/>
        <end position="129"/>
    </location>
    <ligand>
        <name>GTP</name>
        <dbReference type="ChEBI" id="CHEBI:37565"/>
    </ligand>
</feature>
<dbReference type="SMART" id="SM00178">
    <property type="entry name" value="SAR"/>
    <property type="match status" value="1"/>
</dbReference>
<dbReference type="NCBIfam" id="TIGR00231">
    <property type="entry name" value="small_GTP"/>
    <property type="match status" value="1"/>
</dbReference>
<dbReference type="InterPro" id="IPR045872">
    <property type="entry name" value="Arf1-5-like"/>
</dbReference>
<gene>
    <name evidence="14" type="ORF">BLS_004062</name>
</gene>
<dbReference type="GO" id="GO:0016192">
    <property type="term" value="P:vesicle-mediated transport"/>
    <property type="evidence" value="ECO:0007669"/>
    <property type="project" value="UniProtKB-KW"/>
</dbReference>
<dbReference type="PROSITE" id="PS00061">
    <property type="entry name" value="ADH_SHORT"/>
    <property type="match status" value="1"/>
</dbReference>
<dbReference type="Gene3D" id="3.40.50.300">
    <property type="entry name" value="P-loop containing nucleotide triphosphate hydrolases"/>
    <property type="match status" value="1"/>
</dbReference>
<evidence type="ECO:0000256" key="7">
    <source>
        <dbReference type="ARBA" id="ARBA00022892"/>
    </source>
</evidence>
<reference evidence="14 15" key="1">
    <citation type="submission" date="2019-11" db="EMBL/GenBank/DDBJ databases">
        <title>Venturia inaequalis Genome Resource.</title>
        <authorList>
            <person name="Lichtner F.J."/>
        </authorList>
    </citation>
    <scope>NUCLEOTIDE SEQUENCE [LARGE SCALE GENOMIC DNA]</scope>
    <source>
        <strain evidence="14">Bline_iso_100314</strain>
    </source>
</reference>
<evidence type="ECO:0000256" key="11">
    <source>
        <dbReference type="ARBA" id="ARBA00023288"/>
    </source>
</evidence>
<keyword evidence="4" id="KW-0519">Myristate</keyword>
<dbReference type="Proteomes" id="UP000433883">
    <property type="component" value="Unassembled WGS sequence"/>
</dbReference>
<dbReference type="InterPro" id="IPR006689">
    <property type="entry name" value="Small_GTPase_ARF/SAR"/>
</dbReference>
<evidence type="ECO:0000256" key="1">
    <source>
        <dbReference type="ARBA" id="ARBA00004555"/>
    </source>
</evidence>
<comment type="caution">
    <text evidence="14">The sequence shown here is derived from an EMBL/GenBank/DDBJ whole genome shotgun (WGS) entry which is preliminary data.</text>
</comment>
<evidence type="ECO:0000256" key="13">
    <source>
        <dbReference type="PIRSR" id="PIRSR606689-2"/>
    </source>
</evidence>
<comment type="similarity">
    <text evidence="2">Belongs to the small GTPase superfamily. Arf family.</text>
</comment>
<keyword evidence="3" id="KW-0813">Transport</keyword>
<dbReference type="InterPro" id="IPR036291">
    <property type="entry name" value="NAD(P)-bd_dom_sf"/>
</dbReference>
<feature type="binding site" evidence="13">
    <location>
        <position position="31"/>
    </location>
    <ligand>
        <name>Mg(2+)</name>
        <dbReference type="ChEBI" id="CHEBI:18420"/>
    </ligand>
</feature>
<proteinExistence type="inferred from homology"/>
<dbReference type="InterPro" id="IPR020904">
    <property type="entry name" value="Sc_DH/Rdtase_CS"/>
</dbReference>
<dbReference type="GO" id="GO:0046872">
    <property type="term" value="F:metal ion binding"/>
    <property type="evidence" value="ECO:0007669"/>
    <property type="project" value="UniProtKB-KW"/>
</dbReference>
<dbReference type="GO" id="GO:0005794">
    <property type="term" value="C:Golgi apparatus"/>
    <property type="evidence" value="ECO:0007669"/>
    <property type="project" value="UniProtKB-SubCell"/>
</dbReference>
<dbReference type="EMBL" id="WNWQ01000265">
    <property type="protein sequence ID" value="KAE9972352.1"/>
    <property type="molecule type" value="Genomic_DNA"/>
</dbReference>
<dbReference type="AlphaFoldDB" id="A0A8H3UMY4"/>
<comment type="subcellular location">
    <subcellularLocation>
        <location evidence="1">Golgi apparatus</location>
    </subcellularLocation>
</comment>
<name>A0A8H3UMY4_VENIN</name>
<evidence type="ECO:0000256" key="3">
    <source>
        <dbReference type="ARBA" id="ARBA00022448"/>
    </source>
</evidence>
<dbReference type="SMART" id="SM00175">
    <property type="entry name" value="RAB"/>
    <property type="match status" value="1"/>
</dbReference>
<feature type="binding site" evidence="12">
    <location>
        <begin position="24"/>
        <end position="31"/>
    </location>
    <ligand>
        <name>GTP</name>
        <dbReference type="ChEBI" id="CHEBI:37565"/>
    </ligand>
</feature>